<accession>A0A4S8KY79</accession>
<name>A0A4S8KY79_DENBC</name>
<organism evidence="1 2">
    <name type="scientific">Dendrothele bispora (strain CBS 962.96)</name>
    <dbReference type="NCBI Taxonomy" id="1314807"/>
    <lineage>
        <taxon>Eukaryota</taxon>
        <taxon>Fungi</taxon>
        <taxon>Dikarya</taxon>
        <taxon>Basidiomycota</taxon>
        <taxon>Agaricomycotina</taxon>
        <taxon>Agaricomycetes</taxon>
        <taxon>Agaricomycetidae</taxon>
        <taxon>Agaricales</taxon>
        <taxon>Agaricales incertae sedis</taxon>
        <taxon>Dendrothele</taxon>
    </lineage>
</organism>
<proteinExistence type="predicted"/>
<dbReference type="Proteomes" id="UP000297245">
    <property type="component" value="Unassembled WGS sequence"/>
</dbReference>
<dbReference type="AlphaFoldDB" id="A0A4S8KY79"/>
<evidence type="ECO:0000313" key="1">
    <source>
        <dbReference type="EMBL" id="THU80831.1"/>
    </source>
</evidence>
<sequence length="207" mass="22413">MRPTTRPTIALVLEEELGKSEVVPEVIVAPGGQSSLPQSFEATSIITSVVLDEETRRTTLAKRVRSCSGKKINSIQFDNHVRHTAEIGYCKNHSALITAGEAEETETETETEIWDKLKALSVGISVGGISEIVGKAIGVLDTTNLTLVYTGVRTTLIQRFPPSILIRSNYPAYMNGKGSTACAKCQVLEVNVTYLASSNEKIQIVTC</sequence>
<gene>
    <name evidence="1" type="ORF">K435DRAFT_809571</name>
</gene>
<evidence type="ECO:0000313" key="2">
    <source>
        <dbReference type="Proteomes" id="UP000297245"/>
    </source>
</evidence>
<protein>
    <submittedName>
        <fullName evidence="1">Uncharacterized protein</fullName>
    </submittedName>
</protein>
<keyword evidence="2" id="KW-1185">Reference proteome</keyword>
<dbReference type="EMBL" id="ML179865">
    <property type="protein sequence ID" value="THU80831.1"/>
    <property type="molecule type" value="Genomic_DNA"/>
</dbReference>
<reference evidence="1 2" key="1">
    <citation type="journal article" date="2019" name="Nat. Ecol. Evol.">
        <title>Megaphylogeny resolves global patterns of mushroom evolution.</title>
        <authorList>
            <person name="Varga T."/>
            <person name="Krizsan K."/>
            <person name="Foldi C."/>
            <person name="Dima B."/>
            <person name="Sanchez-Garcia M."/>
            <person name="Sanchez-Ramirez S."/>
            <person name="Szollosi G.J."/>
            <person name="Szarkandi J.G."/>
            <person name="Papp V."/>
            <person name="Albert L."/>
            <person name="Andreopoulos W."/>
            <person name="Angelini C."/>
            <person name="Antonin V."/>
            <person name="Barry K.W."/>
            <person name="Bougher N.L."/>
            <person name="Buchanan P."/>
            <person name="Buyck B."/>
            <person name="Bense V."/>
            <person name="Catcheside P."/>
            <person name="Chovatia M."/>
            <person name="Cooper J."/>
            <person name="Damon W."/>
            <person name="Desjardin D."/>
            <person name="Finy P."/>
            <person name="Geml J."/>
            <person name="Haridas S."/>
            <person name="Hughes K."/>
            <person name="Justo A."/>
            <person name="Karasinski D."/>
            <person name="Kautmanova I."/>
            <person name="Kiss B."/>
            <person name="Kocsube S."/>
            <person name="Kotiranta H."/>
            <person name="LaButti K.M."/>
            <person name="Lechner B.E."/>
            <person name="Liimatainen K."/>
            <person name="Lipzen A."/>
            <person name="Lukacs Z."/>
            <person name="Mihaltcheva S."/>
            <person name="Morgado L.N."/>
            <person name="Niskanen T."/>
            <person name="Noordeloos M.E."/>
            <person name="Ohm R.A."/>
            <person name="Ortiz-Santana B."/>
            <person name="Ovrebo C."/>
            <person name="Racz N."/>
            <person name="Riley R."/>
            <person name="Savchenko A."/>
            <person name="Shiryaev A."/>
            <person name="Soop K."/>
            <person name="Spirin V."/>
            <person name="Szebenyi C."/>
            <person name="Tomsovsky M."/>
            <person name="Tulloss R.E."/>
            <person name="Uehling J."/>
            <person name="Grigoriev I.V."/>
            <person name="Vagvolgyi C."/>
            <person name="Papp T."/>
            <person name="Martin F.M."/>
            <person name="Miettinen O."/>
            <person name="Hibbett D.S."/>
            <person name="Nagy L.G."/>
        </authorList>
    </citation>
    <scope>NUCLEOTIDE SEQUENCE [LARGE SCALE GENOMIC DNA]</scope>
    <source>
        <strain evidence="1 2">CBS 962.96</strain>
    </source>
</reference>